<dbReference type="Pfam" id="PF00034">
    <property type="entry name" value="Cytochrom_C"/>
    <property type="match status" value="1"/>
</dbReference>
<dbReference type="PROSITE" id="PS51257">
    <property type="entry name" value="PROKAR_LIPOPROTEIN"/>
    <property type="match status" value="1"/>
</dbReference>
<dbReference type="InterPro" id="IPR036909">
    <property type="entry name" value="Cyt_c-like_dom_sf"/>
</dbReference>
<evidence type="ECO:0000313" key="7">
    <source>
        <dbReference type="Proteomes" id="UP000244929"/>
    </source>
</evidence>
<dbReference type="Proteomes" id="UP000244929">
    <property type="component" value="Chromosome"/>
</dbReference>
<evidence type="ECO:0000259" key="5">
    <source>
        <dbReference type="PROSITE" id="PS51007"/>
    </source>
</evidence>
<evidence type="ECO:0000256" key="2">
    <source>
        <dbReference type="ARBA" id="ARBA00022723"/>
    </source>
</evidence>
<gene>
    <name evidence="6" type="ORF">HYN59_05015</name>
</gene>
<dbReference type="InterPro" id="IPR009056">
    <property type="entry name" value="Cyt_c-like_dom"/>
</dbReference>
<dbReference type="GO" id="GO:0009055">
    <property type="term" value="F:electron transfer activity"/>
    <property type="evidence" value="ECO:0007669"/>
    <property type="project" value="InterPro"/>
</dbReference>
<evidence type="ECO:0000313" key="6">
    <source>
        <dbReference type="EMBL" id="AWH84517.1"/>
    </source>
</evidence>
<keyword evidence="1 4" id="KW-0349">Heme</keyword>
<accession>A0A2S1QVS3</accession>
<dbReference type="EMBL" id="CP029186">
    <property type="protein sequence ID" value="AWH84517.1"/>
    <property type="molecule type" value="Genomic_DNA"/>
</dbReference>
<dbReference type="GO" id="GO:0046872">
    <property type="term" value="F:metal ion binding"/>
    <property type="evidence" value="ECO:0007669"/>
    <property type="project" value="UniProtKB-KW"/>
</dbReference>
<dbReference type="SUPFAM" id="SSF46626">
    <property type="entry name" value="Cytochrome c"/>
    <property type="match status" value="1"/>
</dbReference>
<dbReference type="PROSITE" id="PS51007">
    <property type="entry name" value="CYTC"/>
    <property type="match status" value="1"/>
</dbReference>
<protein>
    <submittedName>
        <fullName evidence="6">Cytochrome C552</fullName>
    </submittedName>
</protein>
<keyword evidence="7" id="KW-1185">Reference proteome</keyword>
<name>A0A2S1QVS3_9FLAO</name>
<dbReference type="KEGG" id="falb:HYN59_05015"/>
<dbReference type="GO" id="GO:0020037">
    <property type="term" value="F:heme binding"/>
    <property type="evidence" value="ECO:0007669"/>
    <property type="project" value="InterPro"/>
</dbReference>
<feature type="domain" description="Cytochrome c" evidence="5">
    <location>
        <begin position="42"/>
        <end position="132"/>
    </location>
</feature>
<evidence type="ECO:0000256" key="4">
    <source>
        <dbReference type="PROSITE-ProRule" id="PRU00433"/>
    </source>
</evidence>
<sequence length="133" mass="14872">MKNIFLLFLTLTLFSCKTEEKKEQITTGSESSAEGEVSSLTPAQQMGQEIFDGKGNCFTCHKPKQKAIGPSIKEIAKVYKEKKGDIPTFLKGKGEPIVDPSQYETMKTNFYITKNFSDEELKAVEAYIYSLAP</sequence>
<dbReference type="AlphaFoldDB" id="A0A2S1QVS3"/>
<proteinExistence type="predicted"/>
<dbReference type="OrthoDB" id="9814063at2"/>
<keyword evidence="3 4" id="KW-0408">Iron</keyword>
<reference evidence="6 7" key="1">
    <citation type="submission" date="2018-04" db="EMBL/GenBank/DDBJ databases">
        <title>Genome sequencing of Flavobacterium sp. HYN0059.</title>
        <authorList>
            <person name="Yi H."/>
            <person name="Baek C."/>
        </authorList>
    </citation>
    <scope>NUCLEOTIDE SEQUENCE [LARGE SCALE GENOMIC DNA]</scope>
    <source>
        <strain evidence="6 7">HYN0059</strain>
    </source>
</reference>
<evidence type="ECO:0000256" key="3">
    <source>
        <dbReference type="ARBA" id="ARBA00023004"/>
    </source>
</evidence>
<keyword evidence="2 4" id="KW-0479">Metal-binding</keyword>
<evidence type="ECO:0000256" key="1">
    <source>
        <dbReference type="ARBA" id="ARBA00022617"/>
    </source>
</evidence>
<organism evidence="6 7">
    <name type="scientific">Flavobacterium album</name>
    <dbReference type="NCBI Taxonomy" id="2175091"/>
    <lineage>
        <taxon>Bacteria</taxon>
        <taxon>Pseudomonadati</taxon>
        <taxon>Bacteroidota</taxon>
        <taxon>Flavobacteriia</taxon>
        <taxon>Flavobacteriales</taxon>
        <taxon>Flavobacteriaceae</taxon>
        <taxon>Flavobacterium</taxon>
    </lineage>
</organism>
<dbReference type="RefSeq" id="WP_108777223.1">
    <property type="nucleotide sequence ID" value="NZ_CP029186.1"/>
</dbReference>
<dbReference type="Gene3D" id="1.10.760.10">
    <property type="entry name" value="Cytochrome c-like domain"/>
    <property type="match status" value="1"/>
</dbReference>